<dbReference type="PROSITE" id="PS51257">
    <property type="entry name" value="PROKAR_LIPOPROTEIN"/>
    <property type="match status" value="1"/>
</dbReference>
<evidence type="ECO:0000313" key="10">
    <source>
        <dbReference type="Proteomes" id="UP000425916"/>
    </source>
</evidence>
<keyword evidence="6" id="KW-0449">Lipoprotein</keyword>
<feature type="chain" id="PRO_5026132921" evidence="7">
    <location>
        <begin position="20"/>
        <end position="239"/>
    </location>
</feature>
<evidence type="ECO:0000256" key="3">
    <source>
        <dbReference type="ARBA" id="ARBA00022475"/>
    </source>
</evidence>
<accession>A0A6I5ZMU2</accession>
<name>A0A6I5ZMU2_9FIRM</name>
<dbReference type="GO" id="GO:0005886">
    <property type="term" value="C:plasma membrane"/>
    <property type="evidence" value="ECO:0007669"/>
    <property type="project" value="UniProtKB-SubCell"/>
</dbReference>
<dbReference type="Gene3D" id="3.40.50.2300">
    <property type="match status" value="2"/>
</dbReference>
<dbReference type="AlphaFoldDB" id="A0A6I5ZMU2"/>
<dbReference type="PANTHER" id="PTHR34296">
    <property type="entry name" value="TRANSCRIPTIONAL ACTIVATOR PROTEIN MED"/>
    <property type="match status" value="1"/>
</dbReference>
<organism evidence="9 10">
    <name type="scientific">Neomoorella glycerini</name>
    <dbReference type="NCBI Taxonomy" id="55779"/>
    <lineage>
        <taxon>Bacteria</taxon>
        <taxon>Bacillati</taxon>
        <taxon>Bacillota</taxon>
        <taxon>Clostridia</taxon>
        <taxon>Neomoorellales</taxon>
        <taxon>Neomoorellaceae</taxon>
        <taxon>Neomoorella</taxon>
    </lineage>
</organism>
<comment type="similarity">
    <text evidence="2">Belongs to the BMP lipoprotein family.</text>
</comment>
<keyword evidence="3" id="KW-1003">Cell membrane</keyword>
<dbReference type="Proteomes" id="UP000425916">
    <property type="component" value="Chromosome"/>
</dbReference>
<proteinExistence type="inferred from homology"/>
<protein>
    <submittedName>
        <fullName evidence="9">ABC transporter substrate-binding protein PnrA-like protein</fullName>
    </submittedName>
</protein>
<evidence type="ECO:0000256" key="5">
    <source>
        <dbReference type="ARBA" id="ARBA00023136"/>
    </source>
</evidence>
<evidence type="ECO:0000313" key="9">
    <source>
        <dbReference type="EMBL" id="QGP91224.1"/>
    </source>
</evidence>
<reference evidence="9 10" key="1">
    <citation type="submission" date="2019-11" db="EMBL/GenBank/DDBJ databases">
        <title>Genome sequence of Moorella glycerini DSM11254.</title>
        <authorList>
            <person name="Poehlein A."/>
            <person name="Boeer T."/>
            <person name="Daniel R."/>
        </authorList>
    </citation>
    <scope>NUCLEOTIDE SEQUENCE [LARGE SCALE GENOMIC DNA]</scope>
    <source>
        <strain evidence="9 10">DSM 11254</strain>
    </source>
</reference>
<comment type="subcellular location">
    <subcellularLocation>
        <location evidence="1">Cell membrane</location>
        <topology evidence="1">Lipid-anchor</topology>
    </subcellularLocation>
</comment>
<keyword evidence="5" id="KW-0472">Membrane</keyword>
<keyword evidence="4 7" id="KW-0732">Signal</keyword>
<dbReference type="SUPFAM" id="SSF53822">
    <property type="entry name" value="Periplasmic binding protein-like I"/>
    <property type="match status" value="1"/>
</dbReference>
<evidence type="ECO:0000256" key="4">
    <source>
        <dbReference type="ARBA" id="ARBA00022729"/>
    </source>
</evidence>
<dbReference type="PANTHER" id="PTHR34296:SF2">
    <property type="entry name" value="ABC TRANSPORTER GUANOSINE-BINDING PROTEIN NUPN"/>
    <property type="match status" value="1"/>
</dbReference>
<dbReference type="CDD" id="cd06304">
    <property type="entry name" value="PBP1_BmpA_Med_PnrA-like"/>
    <property type="match status" value="1"/>
</dbReference>
<keyword evidence="10" id="KW-1185">Reference proteome</keyword>
<evidence type="ECO:0000256" key="7">
    <source>
        <dbReference type="SAM" id="SignalP"/>
    </source>
</evidence>
<sequence>MRQKLIALLTIAMLILALAAGCGGNKQNTGNNQNSQATGNNQTADSKQLKIALLLPGPINDMGWNASAYEGLKKVEKEFKAQVAYRENVAQSDMEEAFRAYAMQGYHVIIGHGFQFGDAAKKVAPQFPNIKFVVTSSDIHQDPNLASVNIDNEMQGFLMGAVAGLMTKSGTVAALGGQQIPPIIGSVEGFAKGAKYVNPQVKVITTYTGSFDDVNKMGSSLFRVGKTNYRKGSKLFLAC</sequence>
<dbReference type="Pfam" id="PF02608">
    <property type="entry name" value="Bmp"/>
    <property type="match status" value="1"/>
</dbReference>
<dbReference type="OrthoDB" id="9769871at2"/>
<feature type="domain" description="ABC transporter substrate-binding protein PnrA-like" evidence="8">
    <location>
        <begin position="50"/>
        <end position="216"/>
    </location>
</feature>
<dbReference type="InterPro" id="IPR050957">
    <property type="entry name" value="BMP_lipoprotein"/>
</dbReference>
<dbReference type="InterPro" id="IPR003760">
    <property type="entry name" value="PnrA-like"/>
</dbReference>
<feature type="signal peptide" evidence="7">
    <location>
        <begin position="1"/>
        <end position="19"/>
    </location>
</feature>
<dbReference type="EMBL" id="CP046244">
    <property type="protein sequence ID" value="QGP91224.1"/>
    <property type="molecule type" value="Genomic_DNA"/>
</dbReference>
<dbReference type="InterPro" id="IPR028082">
    <property type="entry name" value="Peripla_BP_I"/>
</dbReference>
<evidence type="ECO:0000259" key="8">
    <source>
        <dbReference type="Pfam" id="PF02608"/>
    </source>
</evidence>
<evidence type="ECO:0000256" key="1">
    <source>
        <dbReference type="ARBA" id="ARBA00004193"/>
    </source>
</evidence>
<dbReference type="RefSeq" id="WP_156271632.1">
    <property type="nucleotide sequence ID" value="NZ_CP046244.1"/>
</dbReference>
<gene>
    <name evidence="9" type="ORF">MGLY_05510</name>
</gene>
<evidence type="ECO:0000256" key="6">
    <source>
        <dbReference type="ARBA" id="ARBA00023288"/>
    </source>
</evidence>
<evidence type="ECO:0000256" key="2">
    <source>
        <dbReference type="ARBA" id="ARBA00008610"/>
    </source>
</evidence>